<evidence type="ECO:0000313" key="2">
    <source>
        <dbReference type="Proteomes" id="UP000054928"/>
    </source>
</evidence>
<protein>
    <submittedName>
        <fullName evidence="1">Uncharacterized protein</fullName>
    </submittedName>
</protein>
<reference evidence="2" key="1">
    <citation type="submission" date="2014-09" db="EMBL/GenBank/DDBJ databases">
        <authorList>
            <person name="Sharma Rahul"/>
            <person name="Thines Marco"/>
        </authorList>
    </citation>
    <scope>NUCLEOTIDE SEQUENCE [LARGE SCALE GENOMIC DNA]</scope>
</reference>
<dbReference type="AlphaFoldDB" id="A0A0P1B044"/>
<keyword evidence="2" id="KW-1185">Reference proteome</keyword>
<dbReference type="RefSeq" id="XP_024583866.1">
    <property type="nucleotide sequence ID" value="XM_024718471.1"/>
</dbReference>
<accession>A0A0P1B044</accession>
<dbReference type="EMBL" id="CCYD01002589">
    <property type="protein sequence ID" value="CEG47497.1"/>
    <property type="molecule type" value="Genomic_DNA"/>
</dbReference>
<evidence type="ECO:0000313" key="1">
    <source>
        <dbReference type="EMBL" id="CEG47497.1"/>
    </source>
</evidence>
<dbReference type="Proteomes" id="UP000054928">
    <property type="component" value="Unassembled WGS sequence"/>
</dbReference>
<dbReference type="GeneID" id="36399423"/>
<sequence length="98" mass="10897">MLIHDTLYILNSELDNEQNFEACTGGKYRKKKKATCRSDGFGASKRSCNIGRVPNLNSVTKSYQRVNSTSPTEQIYQMTLSNDGAAYREVSSAMLSCC</sequence>
<name>A0A0P1B044_PLAHL</name>
<proteinExistence type="predicted"/>
<organism evidence="1 2">
    <name type="scientific">Plasmopara halstedii</name>
    <name type="common">Downy mildew of sunflower</name>
    <dbReference type="NCBI Taxonomy" id="4781"/>
    <lineage>
        <taxon>Eukaryota</taxon>
        <taxon>Sar</taxon>
        <taxon>Stramenopiles</taxon>
        <taxon>Oomycota</taxon>
        <taxon>Peronosporomycetes</taxon>
        <taxon>Peronosporales</taxon>
        <taxon>Peronosporaceae</taxon>
        <taxon>Plasmopara</taxon>
    </lineage>
</organism>